<dbReference type="SUPFAM" id="SSF50129">
    <property type="entry name" value="GroES-like"/>
    <property type="match status" value="1"/>
</dbReference>
<dbReference type="EMBL" id="VIRS01000003">
    <property type="protein sequence ID" value="TQS46135.1"/>
    <property type="molecule type" value="Genomic_DNA"/>
</dbReference>
<name>A0A545AZV9_9ACTN</name>
<organism evidence="12 13">
    <name type="scientific">Cryptosporangium phraense</name>
    <dbReference type="NCBI Taxonomy" id="2593070"/>
    <lineage>
        <taxon>Bacteria</taxon>
        <taxon>Bacillati</taxon>
        <taxon>Actinomycetota</taxon>
        <taxon>Actinomycetes</taxon>
        <taxon>Cryptosporangiales</taxon>
        <taxon>Cryptosporangiaceae</taxon>
        <taxon>Cryptosporangium</taxon>
    </lineage>
</organism>
<keyword evidence="3" id="KW-0276">Fatty acid metabolism</keyword>
<dbReference type="Proteomes" id="UP000317982">
    <property type="component" value="Unassembled WGS sequence"/>
</dbReference>
<dbReference type="InParanoid" id="A0A545AZV9"/>
<dbReference type="EC" id="1.3.1.104" evidence="9"/>
<dbReference type="Pfam" id="PF08240">
    <property type="entry name" value="ADH_N"/>
    <property type="match status" value="1"/>
</dbReference>
<dbReference type="RefSeq" id="WP_142703542.1">
    <property type="nucleotide sequence ID" value="NZ_VIRS01000003.1"/>
</dbReference>
<evidence type="ECO:0000256" key="5">
    <source>
        <dbReference type="ARBA" id="ARBA00022946"/>
    </source>
</evidence>
<keyword evidence="13" id="KW-1185">Reference proteome</keyword>
<dbReference type="PANTHER" id="PTHR43981:SF2">
    <property type="entry name" value="ENOYL-[ACYL-CARRIER-PROTEIN] REDUCTASE, MITOCHONDRIAL"/>
    <property type="match status" value="1"/>
</dbReference>
<dbReference type="GO" id="GO:0006633">
    <property type="term" value="P:fatty acid biosynthetic process"/>
    <property type="evidence" value="ECO:0007669"/>
    <property type="project" value="UniProtKB-KW"/>
</dbReference>
<dbReference type="Pfam" id="PF13602">
    <property type="entry name" value="ADH_zinc_N_2"/>
    <property type="match status" value="1"/>
</dbReference>
<dbReference type="OrthoDB" id="4512359at2"/>
<dbReference type="InterPro" id="IPR036291">
    <property type="entry name" value="NAD(P)-bd_dom_sf"/>
</dbReference>
<feature type="domain" description="Enoyl reductase (ER)" evidence="11">
    <location>
        <begin position="9"/>
        <end position="324"/>
    </location>
</feature>
<dbReference type="Gene3D" id="3.40.50.720">
    <property type="entry name" value="NAD(P)-binding Rossmann-like Domain"/>
    <property type="match status" value="1"/>
</dbReference>
<dbReference type="Gene3D" id="3.90.180.10">
    <property type="entry name" value="Medium-chain alcohol dehydrogenases, catalytic domain"/>
    <property type="match status" value="1"/>
</dbReference>
<reference evidence="12 13" key="1">
    <citation type="submission" date="2019-07" db="EMBL/GenBank/DDBJ databases">
        <title>Cryptosporangium phraense sp. nov., isolated from plant litter.</title>
        <authorList>
            <person name="Suriyachadkun C."/>
        </authorList>
    </citation>
    <scope>NUCLEOTIDE SEQUENCE [LARGE SCALE GENOMIC DNA]</scope>
    <source>
        <strain evidence="12 13">A-T 5661</strain>
    </source>
</reference>
<comment type="similarity">
    <text evidence="1">Belongs to the zinc-containing alcohol dehydrogenase family. Quinone oxidoreductase subfamily.</text>
</comment>
<dbReference type="SUPFAM" id="SSF51735">
    <property type="entry name" value="NAD(P)-binding Rossmann-fold domains"/>
    <property type="match status" value="1"/>
</dbReference>
<dbReference type="InterPro" id="IPR013154">
    <property type="entry name" value="ADH-like_N"/>
</dbReference>
<evidence type="ECO:0000256" key="1">
    <source>
        <dbReference type="ARBA" id="ARBA00010371"/>
    </source>
</evidence>
<evidence type="ECO:0000256" key="2">
    <source>
        <dbReference type="ARBA" id="ARBA00022516"/>
    </source>
</evidence>
<protein>
    <recommendedName>
        <fullName evidence="9">enoyl-[acyl-carrier-protein] reductase</fullName>
        <ecNumber evidence="9">1.3.1.104</ecNumber>
    </recommendedName>
</protein>
<gene>
    <name evidence="12" type="ORF">FL583_06550</name>
</gene>
<dbReference type="InterPro" id="IPR011032">
    <property type="entry name" value="GroES-like_sf"/>
</dbReference>
<evidence type="ECO:0000256" key="8">
    <source>
        <dbReference type="ARBA" id="ARBA00023160"/>
    </source>
</evidence>
<keyword evidence="4" id="KW-0521">NADP</keyword>
<evidence type="ECO:0000259" key="11">
    <source>
        <dbReference type="SMART" id="SM00829"/>
    </source>
</evidence>
<keyword evidence="7" id="KW-0443">Lipid metabolism</keyword>
<keyword evidence="6" id="KW-0560">Oxidoreductase</keyword>
<evidence type="ECO:0000256" key="10">
    <source>
        <dbReference type="ARBA" id="ARBA00048843"/>
    </source>
</evidence>
<keyword evidence="5" id="KW-0809">Transit peptide</keyword>
<sequence>MMRQVVQRRTGVPWEVAEVDHVPVPQPGPGEVLIKLVAAPINPAELLMFEGRYGYGETVPPLPRKAGIEGVGEVAGGATDVLPLGTPVALLGVDGLWSDYCVLPAAAALTLPADVDRYQLAMGLVNPQAVLLLLEDHVPLGPGDWIVQNAANSAFGRILDAIAYRRGHRVVNVVRSEKAAASLREARGPVVVDGPDLTERVLDATGGARPRLAVDAVGGAATGRLGHTLEPGGVISNYGLLSGEPCQVDAELIVFHGVRLEGYWTPRSMAARSDEQRAAVFKDAFELLATGAFDVPVEATYSLDDVAEALRHSARGGRAGKILVTP</sequence>
<evidence type="ECO:0000313" key="13">
    <source>
        <dbReference type="Proteomes" id="UP000317982"/>
    </source>
</evidence>
<evidence type="ECO:0000256" key="9">
    <source>
        <dbReference type="ARBA" id="ARBA00038963"/>
    </source>
</evidence>
<keyword evidence="2" id="KW-0444">Lipid biosynthesis</keyword>
<dbReference type="InterPro" id="IPR051034">
    <property type="entry name" value="Mito_Enoyl-ACP_Reductase"/>
</dbReference>
<dbReference type="AlphaFoldDB" id="A0A545AZV9"/>
<comment type="caution">
    <text evidence="12">The sequence shown here is derived from an EMBL/GenBank/DDBJ whole genome shotgun (WGS) entry which is preliminary data.</text>
</comment>
<comment type="catalytic activity">
    <reaction evidence="10">
        <text>a 2,3-saturated acyl-[ACP] + NADP(+) = a (2E)-enoyl-[ACP] + NADPH + H(+)</text>
        <dbReference type="Rhea" id="RHEA:22564"/>
        <dbReference type="Rhea" id="RHEA-COMP:9925"/>
        <dbReference type="Rhea" id="RHEA-COMP:9926"/>
        <dbReference type="ChEBI" id="CHEBI:15378"/>
        <dbReference type="ChEBI" id="CHEBI:57783"/>
        <dbReference type="ChEBI" id="CHEBI:58349"/>
        <dbReference type="ChEBI" id="CHEBI:78784"/>
        <dbReference type="ChEBI" id="CHEBI:78785"/>
        <dbReference type="EC" id="1.3.1.104"/>
    </reaction>
</comment>
<accession>A0A545AZV9</accession>
<dbReference type="PANTHER" id="PTHR43981">
    <property type="entry name" value="ENOYL-[ACYL-CARRIER-PROTEIN] REDUCTASE, MITOCHONDRIAL"/>
    <property type="match status" value="1"/>
</dbReference>
<proteinExistence type="inferred from homology"/>
<evidence type="ECO:0000256" key="3">
    <source>
        <dbReference type="ARBA" id="ARBA00022832"/>
    </source>
</evidence>
<evidence type="ECO:0000313" key="12">
    <source>
        <dbReference type="EMBL" id="TQS46135.1"/>
    </source>
</evidence>
<evidence type="ECO:0000256" key="4">
    <source>
        <dbReference type="ARBA" id="ARBA00022857"/>
    </source>
</evidence>
<dbReference type="InterPro" id="IPR020843">
    <property type="entry name" value="ER"/>
</dbReference>
<dbReference type="GO" id="GO:0141148">
    <property type="term" value="F:enoyl-[acyl-carrier-protein] reductase (NADPH) activity"/>
    <property type="evidence" value="ECO:0007669"/>
    <property type="project" value="UniProtKB-EC"/>
</dbReference>
<keyword evidence="8" id="KW-0275">Fatty acid biosynthesis</keyword>
<evidence type="ECO:0000256" key="7">
    <source>
        <dbReference type="ARBA" id="ARBA00023098"/>
    </source>
</evidence>
<dbReference type="CDD" id="cd05282">
    <property type="entry name" value="ETR_like"/>
    <property type="match status" value="1"/>
</dbReference>
<dbReference type="SMART" id="SM00829">
    <property type="entry name" value="PKS_ER"/>
    <property type="match status" value="1"/>
</dbReference>
<evidence type="ECO:0000256" key="6">
    <source>
        <dbReference type="ARBA" id="ARBA00023002"/>
    </source>
</evidence>